<dbReference type="PANTHER" id="PTHR37817:SF1">
    <property type="entry name" value="N-ACETYLTRANSFERASE EIS"/>
    <property type="match status" value="1"/>
</dbReference>
<evidence type="ECO:0000313" key="2">
    <source>
        <dbReference type="EMBL" id="HIZ40570.1"/>
    </source>
</evidence>
<dbReference type="InterPro" id="IPR016181">
    <property type="entry name" value="Acyl_CoA_acyltransferase"/>
</dbReference>
<feature type="compositionally biased region" description="Basic and acidic residues" evidence="1">
    <location>
        <begin position="371"/>
        <end position="385"/>
    </location>
</feature>
<reference evidence="2" key="1">
    <citation type="journal article" date="2021" name="PeerJ">
        <title>Extensive microbial diversity within the chicken gut microbiome revealed by metagenomics and culture.</title>
        <authorList>
            <person name="Gilroy R."/>
            <person name="Ravi A."/>
            <person name="Getino M."/>
            <person name="Pursley I."/>
            <person name="Horton D.L."/>
            <person name="Alikhan N.F."/>
            <person name="Baker D."/>
            <person name="Gharbi K."/>
            <person name="Hall N."/>
            <person name="Watson M."/>
            <person name="Adriaenssens E.M."/>
            <person name="Foster-Nyarko E."/>
            <person name="Jarju S."/>
            <person name="Secka A."/>
            <person name="Antonio M."/>
            <person name="Oren A."/>
            <person name="Chaudhuri R.R."/>
            <person name="La Ragione R."/>
            <person name="Hildebrand F."/>
            <person name="Pallen M.J."/>
        </authorList>
    </citation>
    <scope>NUCLEOTIDE SEQUENCE</scope>
    <source>
        <strain evidence="2">CHK179-28034</strain>
    </source>
</reference>
<dbReference type="AlphaFoldDB" id="A0A9D2ENC6"/>
<gene>
    <name evidence="2" type="ORF">H9968_11760</name>
</gene>
<dbReference type="EMBL" id="DXBR01000107">
    <property type="protein sequence ID" value="HIZ40570.1"/>
    <property type="molecule type" value="Genomic_DNA"/>
</dbReference>
<dbReference type="Pfam" id="PF13527">
    <property type="entry name" value="Acetyltransf_9"/>
    <property type="match status" value="1"/>
</dbReference>
<reference evidence="2" key="2">
    <citation type="submission" date="2021-04" db="EMBL/GenBank/DDBJ databases">
        <authorList>
            <person name="Gilroy R."/>
        </authorList>
    </citation>
    <scope>NUCLEOTIDE SEQUENCE</scope>
    <source>
        <strain evidence="2">CHK179-28034</strain>
    </source>
</reference>
<dbReference type="GO" id="GO:0030649">
    <property type="term" value="P:aminoglycoside antibiotic catabolic process"/>
    <property type="evidence" value="ECO:0007669"/>
    <property type="project" value="TreeGrafter"/>
</dbReference>
<dbReference type="Proteomes" id="UP000824049">
    <property type="component" value="Unassembled WGS sequence"/>
</dbReference>
<dbReference type="SUPFAM" id="SSF55729">
    <property type="entry name" value="Acyl-CoA N-acyltransferases (Nat)"/>
    <property type="match status" value="1"/>
</dbReference>
<sequence length="448" mass="50720">MIIRENGRHREEVYAMWQRNFHDPVPYADFYFTEVYGKNEVLLNVTDTAGIKGSAASEMPTLHAAAMGEELPDEVSGDIRGMLHLNPYELLVRGKCVDANYIVGVATDEEFRRQGVMRELLTDTFARLRNRGEMLTYLMPADENYYLPFDFRFGLSQLEQEIECFGQAPAPEKEVFRFAAGLPENLEAACQAENAAKTRRFAVTTKITPDYLRRMEKEVKSDFGRLVTVYRDGVYAGRFVMGAENDCMVISQIVFVENADGTADRRAFLHEALQYCEREYHYGRYQIVLDETWQDELLAPGNYHGVRVLPVRRKKIIMFRILNLETLGVVLCGDKEVVCRIHVKDAYLPEQEGSYLWNIGKEGSVIRKITDDAQQQREASEKSGEPDTAGESQQAPDGGSISIAALTSFIFGKREDRTEEIYGGLTDVGRVLLDALQPLSPGCIQEIV</sequence>
<dbReference type="GO" id="GO:0034069">
    <property type="term" value="F:aminoglycoside N-acetyltransferase activity"/>
    <property type="evidence" value="ECO:0007669"/>
    <property type="project" value="TreeGrafter"/>
</dbReference>
<accession>A0A9D2ENC6</accession>
<dbReference type="InterPro" id="IPR036527">
    <property type="entry name" value="SCP2_sterol-bd_dom_sf"/>
</dbReference>
<dbReference type="Gene3D" id="3.40.630.30">
    <property type="match status" value="1"/>
</dbReference>
<comment type="caution">
    <text evidence="2">The sequence shown here is derived from an EMBL/GenBank/DDBJ whole genome shotgun (WGS) entry which is preliminary data.</text>
</comment>
<dbReference type="PANTHER" id="PTHR37817">
    <property type="entry name" value="N-ACETYLTRANSFERASE EIS"/>
    <property type="match status" value="1"/>
</dbReference>
<dbReference type="CDD" id="cd04301">
    <property type="entry name" value="NAT_SF"/>
    <property type="match status" value="1"/>
</dbReference>
<evidence type="ECO:0000256" key="1">
    <source>
        <dbReference type="SAM" id="MobiDB-lite"/>
    </source>
</evidence>
<protein>
    <submittedName>
        <fullName evidence="2">GNAT family N-acetyltransferase</fullName>
    </submittedName>
</protein>
<dbReference type="Gene3D" id="3.30.1050.10">
    <property type="entry name" value="SCP2 sterol-binding domain"/>
    <property type="match status" value="1"/>
</dbReference>
<proteinExistence type="predicted"/>
<dbReference type="InterPro" id="IPR051554">
    <property type="entry name" value="Acetyltransferase_Eis"/>
</dbReference>
<evidence type="ECO:0000313" key="3">
    <source>
        <dbReference type="Proteomes" id="UP000824049"/>
    </source>
</evidence>
<feature type="region of interest" description="Disordered" evidence="1">
    <location>
        <begin position="371"/>
        <end position="399"/>
    </location>
</feature>
<name>A0A9D2ENC6_9FIRM</name>
<organism evidence="2 3">
    <name type="scientific">Candidatus Anaerobutyricum stercoris</name>
    <dbReference type="NCBI Taxonomy" id="2838457"/>
    <lineage>
        <taxon>Bacteria</taxon>
        <taxon>Bacillati</taxon>
        <taxon>Bacillota</taxon>
        <taxon>Clostridia</taxon>
        <taxon>Lachnospirales</taxon>
        <taxon>Lachnospiraceae</taxon>
        <taxon>Anaerobutyricum</taxon>
    </lineage>
</organism>